<feature type="region of interest" description="Disordered" evidence="12">
    <location>
        <begin position="433"/>
        <end position="466"/>
    </location>
</feature>
<dbReference type="InterPro" id="IPR012270">
    <property type="entry name" value="CCR4-NOT_su3/5"/>
</dbReference>
<keyword evidence="7 10" id="KW-0805">Transcription regulation</keyword>
<evidence type="ECO:0000313" key="15">
    <source>
        <dbReference type="EMBL" id="KFD48554.1"/>
    </source>
</evidence>
<gene>
    <name evidence="15" type="ORF">M513_10565</name>
    <name evidence="16" type="ORF">M514_10565</name>
</gene>
<dbReference type="Proteomes" id="UP000030758">
    <property type="component" value="Unassembled WGS sequence"/>
</dbReference>
<evidence type="ECO:0000256" key="7">
    <source>
        <dbReference type="ARBA" id="ARBA00023015"/>
    </source>
</evidence>
<dbReference type="AlphaFoldDB" id="A0A085LUA8"/>
<evidence type="ECO:0008006" key="18">
    <source>
        <dbReference type="Google" id="ProtNLM"/>
    </source>
</evidence>
<dbReference type="Pfam" id="PF04065">
    <property type="entry name" value="Not3"/>
    <property type="match status" value="1"/>
</dbReference>
<dbReference type="GO" id="GO:0000932">
    <property type="term" value="C:P-body"/>
    <property type="evidence" value="ECO:0007669"/>
    <property type="project" value="UniProtKB-UniRule"/>
</dbReference>
<dbReference type="PIRSF" id="PIRSF005290">
    <property type="entry name" value="NOT_su_3_5"/>
    <property type="match status" value="1"/>
</dbReference>
<dbReference type="InterPro" id="IPR007207">
    <property type="entry name" value="Not_N"/>
</dbReference>
<feature type="compositionally biased region" description="Low complexity" evidence="12">
    <location>
        <begin position="261"/>
        <end position="278"/>
    </location>
</feature>
<feature type="region of interest" description="Disordered" evidence="12">
    <location>
        <begin position="253"/>
        <end position="285"/>
    </location>
</feature>
<evidence type="ECO:0000313" key="17">
    <source>
        <dbReference type="Proteomes" id="UP000030764"/>
    </source>
</evidence>
<evidence type="ECO:0000313" key="16">
    <source>
        <dbReference type="EMBL" id="KFD71458.1"/>
    </source>
</evidence>
<evidence type="ECO:0000256" key="4">
    <source>
        <dbReference type="ARBA" id="ARBA00022490"/>
    </source>
</evidence>
<feature type="domain" description="CCR4-Not complex component Not N-terminal" evidence="13">
    <location>
        <begin position="4"/>
        <end position="232"/>
    </location>
</feature>
<evidence type="ECO:0000256" key="12">
    <source>
        <dbReference type="SAM" id="MobiDB-lite"/>
    </source>
</evidence>
<dbReference type="Proteomes" id="UP000030764">
    <property type="component" value="Unassembled WGS sequence"/>
</dbReference>
<accession>A0A085LUA8</accession>
<keyword evidence="11" id="KW-0175">Coiled coil</keyword>
<evidence type="ECO:0000256" key="8">
    <source>
        <dbReference type="ARBA" id="ARBA00023163"/>
    </source>
</evidence>
<keyword evidence="6" id="KW-0597">Phosphoprotein</keyword>
<dbReference type="InterPro" id="IPR007282">
    <property type="entry name" value="NOT2/3/5_C"/>
</dbReference>
<evidence type="ECO:0000259" key="13">
    <source>
        <dbReference type="Pfam" id="PF04065"/>
    </source>
</evidence>
<dbReference type="InterPro" id="IPR040168">
    <property type="entry name" value="Not2/3/5"/>
</dbReference>
<evidence type="ECO:0000256" key="11">
    <source>
        <dbReference type="SAM" id="Coils"/>
    </source>
</evidence>
<evidence type="ECO:0000256" key="10">
    <source>
        <dbReference type="PIRNR" id="PIRNR005290"/>
    </source>
</evidence>
<dbReference type="GO" id="GO:0006355">
    <property type="term" value="P:regulation of DNA-templated transcription"/>
    <property type="evidence" value="ECO:0007669"/>
    <property type="project" value="InterPro"/>
</dbReference>
<dbReference type="EMBL" id="KL367482">
    <property type="protein sequence ID" value="KFD71458.1"/>
    <property type="molecule type" value="Genomic_DNA"/>
</dbReference>
<protein>
    <recommendedName>
        <fullName evidence="18">CCR4-NOT transcription complex subunit 3</fullName>
    </recommendedName>
</protein>
<dbReference type="Gene3D" id="2.30.30.1020">
    <property type="entry name" value="CCR4-NOT complex subunit 2/3/5, C-terminal domain"/>
    <property type="match status" value="1"/>
</dbReference>
<organism evidence="15 17">
    <name type="scientific">Trichuris suis</name>
    <name type="common">pig whipworm</name>
    <dbReference type="NCBI Taxonomy" id="68888"/>
    <lineage>
        <taxon>Eukaryota</taxon>
        <taxon>Metazoa</taxon>
        <taxon>Ecdysozoa</taxon>
        <taxon>Nematoda</taxon>
        <taxon>Enoplea</taxon>
        <taxon>Dorylaimia</taxon>
        <taxon>Trichinellida</taxon>
        <taxon>Trichuridae</taxon>
        <taxon>Trichuris</taxon>
    </lineage>
</organism>
<evidence type="ECO:0000256" key="5">
    <source>
        <dbReference type="ARBA" id="ARBA00022491"/>
    </source>
</evidence>
<evidence type="ECO:0000256" key="1">
    <source>
        <dbReference type="ARBA" id="ARBA00004123"/>
    </source>
</evidence>
<reference evidence="15 17" key="1">
    <citation type="journal article" date="2014" name="Nat. Genet.">
        <title>Genome and transcriptome of the porcine whipworm Trichuris suis.</title>
        <authorList>
            <person name="Jex A.R."/>
            <person name="Nejsum P."/>
            <person name="Schwarz E.M."/>
            <person name="Hu L."/>
            <person name="Young N.D."/>
            <person name="Hall R.S."/>
            <person name="Korhonen P.K."/>
            <person name="Liao S."/>
            <person name="Thamsborg S."/>
            <person name="Xia J."/>
            <person name="Xu P."/>
            <person name="Wang S."/>
            <person name="Scheerlinck J.P."/>
            <person name="Hofmann A."/>
            <person name="Sternberg P.W."/>
            <person name="Wang J."/>
            <person name="Gasser R.B."/>
        </authorList>
    </citation>
    <scope>NUCLEOTIDE SEQUENCE [LARGE SCALE GENOMIC DNA]</scope>
    <source>
        <strain evidence="16">DCEP-RM93F</strain>
        <strain evidence="15">DCEP-RM93M</strain>
    </source>
</reference>
<dbReference type="PANTHER" id="PTHR23326">
    <property type="entry name" value="CCR4 NOT-RELATED"/>
    <property type="match status" value="1"/>
</dbReference>
<dbReference type="InterPro" id="IPR038635">
    <property type="entry name" value="CCR4-NOT_su2/3/5_C_sf"/>
</dbReference>
<proteinExistence type="inferred from homology"/>
<evidence type="ECO:0000259" key="14">
    <source>
        <dbReference type="Pfam" id="PF04153"/>
    </source>
</evidence>
<keyword evidence="17" id="KW-1185">Reference proteome</keyword>
<keyword evidence="8 10" id="KW-0804">Transcription</keyword>
<keyword evidence="5 10" id="KW-0678">Repressor</keyword>
<sequence>MADKRKLQAEIERCLKKVQEGVEYFDEIWAKVHEAANVNQKEKFEGDLKKEIKKLQRLRDQIKNWQNSNDVKDKTQLCDFRRLIEQKMEQFKIVERETKTKAYSKQGLGSEQKVDPKEKEKEDVIGWLQESIDRLNQRVDLYEGEHEQIYASFGRKKKPEKDKQERLESLTKLMGQHKFHVQKLELILRLLNNSSIEVAKVKCLKDDLDHFIENCEEPTYQENEYMYDDLDLPSAELMALPIGNVVSVNNTEVAEPSDTESSQASSRPSSRPLSRQSSVMSKDSVKEVEERKIRYVSESGEISKLFLGKLEASSKSAPSTPIKMISSEESQTNSSVPSFSVPICAPQMPLLSYNAVVAGRRSSQTKPTMAAVVKMSAESRYTGTPTESFQEKVKTATSASASPVPLACLSVENNATDDAASAEVIVEVTSDESAAVQISGPKSESTEESPASLGKETVNEDDTIKATSEQVVTSTTDVSTWSSTENCSTLSDDSSLRSVPTQSTVIHTGLNSDDLKPLKLDPTLGSSPLGMPPITPEVIFYEKMLDAALSQVPVPADIPPQRYLLKKSKIKPALPRMPCSTPSYYPQATQPPLESMEYYMRLPTEVLFFNFYYLEGTRAQYLAAKALKKQSWRFHTQYKMWFQRHEEPTTITDEYEQGTYVYFDFEKWTQRKKEGFTFEYRYLEDRDLG</sequence>
<dbReference type="GO" id="GO:2000036">
    <property type="term" value="P:regulation of stem cell population maintenance"/>
    <property type="evidence" value="ECO:0007669"/>
    <property type="project" value="UniProtKB-ARBA"/>
</dbReference>
<evidence type="ECO:0000256" key="9">
    <source>
        <dbReference type="ARBA" id="ARBA00023242"/>
    </source>
</evidence>
<evidence type="ECO:0000256" key="6">
    <source>
        <dbReference type="ARBA" id="ARBA00022553"/>
    </source>
</evidence>
<keyword evidence="9 10" id="KW-0539">Nucleus</keyword>
<name>A0A085LUA8_9BILA</name>
<dbReference type="GO" id="GO:0030015">
    <property type="term" value="C:CCR4-NOT core complex"/>
    <property type="evidence" value="ECO:0007669"/>
    <property type="project" value="UniProtKB-UniRule"/>
</dbReference>
<keyword evidence="4 10" id="KW-0963">Cytoplasm</keyword>
<comment type="subcellular location">
    <subcellularLocation>
        <location evidence="2 10">Cytoplasm</location>
    </subcellularLocation>
    <subcellularLocation>
        <location evidence="1 10">Nucleus</location>
    </subcellularLocation>
</comment>
<dbReference type="GO" id="GO:0005634">
    <property type="term" value="C:nucleus"/>
    <property type="evidence" value="ECO:0007669"/>
    <property type="project" value="UniProtKB-SubCell"/>
</dbReference>
<evidence type="ECO:0000256" key="2">
    <source>
        <dbReference type="ARBA" id="ARBA00004496"/>
    </source>
</evidence>
<dbReference type="Pfam" id="PF04153">
    <property type="entry name" value="NOT2_3_5_C"/>
    <property type="match status" value="1"/>
</dbReference>
<comment type="similarity">
    <text evidence="3 10">Belongs to the CNOT2/3/5 family.</text>
</comment>
<feature type="domain" description="NOT2/NOT3/NOT5 C-terminal" evidence="14">
    <location>
        <begin position="577"/>
        <end position="683"/>
    </location>
</feature>
<evidence type="ECO:0000256" key="3">
    <source>
        <dbReference type="ARBA" id="ARBA00007682"/>
    </source>
</evidence>
<dbReference type="EMBL" id="KL363290">
    <property type="protein sequence ID" value="KFD48554.1"/>
    <property type="molecule type" value="Genomic_DNA"/>
</dbReference>
<feature type="coiled-coil region" evidence="11">
    <location>
        <begin position="41"/>
        <end position="75"/>
    </location>
</feature>